<keyword evidence="2" id="KW-0808">Transferase</keyword>
<feature type="compositionally biased region" description="Basic residues" evidence="4">
    <location>
        <begin position="292"/>
        <end position="303"/>
    </location>
</feature>
<evidence type="ECO:0008006" key="7">
    <source>
        <dbReference type="Google" id="ProtNLM"/>
    </source>
</evidence>
<dbReference type="GO" id="GO:0008425">
    <property type="term" value="F:2-methoxy-6-polyprenyl-1,4-benzoquinol methyltransferase activity"/>
    <property type="evidence" value="ECO:0007669"/>
    <property type="project" value="TreeGrafter"/>
</dbReference>
<dbReference type="Gene3D" id="3.40.50.150">
    <property type="entry name" value="Vaccinia Virus protein VP39"/>
    <property type="match status" value="1"/>
</dbReference>
<comment type="caution">
    <text evidence="5">The sequence shown here is derived from an EMBL/GenBank/DDBJ whole genome shotgun (WGS) entry which is preliminary data.</text>
</comment>
<feature type="region of interest" description="Disordered" evidence="4">
    <location>
        <begin position="359"/>
        <end position="384"/>
    </location>
</feature>
<evidence type="ECO:0000313" key="5">
    <source>
        <dbReference type="EMBL" id="KAH0819225.1"/>
    </source>
</evidence>
<evidence type="ECO:0000256" key="3">
    <source>
        <dbReference type="ARBA" id="ARBA00022691"/>
    </source>
</evidence>
<dbReference type="InterPro" id="IPR004033">
    <property type="entry name" value="UbiE/COQ5_MeTrFase"/>
</dbReference>
<dbReference type="PANTHER" id="PTHR43591">
    <property type="entry name" value="METHYLTRANSFERASE"/>
    <property type="match status" value="1"/>
</dbReference>
<reference evidence="5" key="2">
    <citation type="submission" date="2021-08" db="EMBL/GenBank/DDBJ databases">
        <authorList>
            <person name="Eriksson T."/>
        </authorList>
    </citation>
    <scope>NUCLEOTIDE SEQUENCE</scope>
    <source>
        <strain evidence="5">Stoneville</strain>
        <tissue evidence="5">Whole head</tissue>
    </source>
</reference>
<name>A0A8J6HR38_TENMO</name>
<dbReference type="CDD" id="cd02440">
    <property type="entry name" value="AdoMet_MTases"/>
    <property type="match status" value="1"/>
</dbReference>
<dbReference type="InterPro" id="IPR029063">
    <property type="entry name" value="SAM-dependent_MTases_sf"/>
</dbReference>
<keyword evidence="6" id="KW-1185">Reference proteome</keyword>
<dbReference type="PROSITE" id="PS51608">
    <property type="entry name" value="SAM_MT_UBIE"/>
    <property type="match status" value="1"/>
</dbReference>
<evidence type="ECO:0000256" key="1">
    <source>
        <dbReference type="ARBA" id="ARBA00022603"/>
    </source>
</evidence>
<dbReference type="Pfam" id="PF01209">
    <property type="entry name" value="Ubie_methyltran"/>
    <property type="match status" value="1"/>
</dbReference>
<feature type="region of interest" description="Disordered" evidence="4">
    <location>
        <begin position="291"/>
        <end position="318"/>
    </location>
</feature>
<gene>
    <name evidence="5" type="ORF">GEV33_003566</name>
</gene>
<dbReference type="EMBL" id="JABDTM020015172">
    <property type="protein sequence ID" value="KAH0819225.1"/>
    <property type="molecule type" value="Genomic_DNA"/>
</dbReference>
<dbReference type="PANTHER" id="PTHR43591:SF24">
    <property type="entry name" value="2-METHOXY-6-POLYPRENYL-1,4-BENZOQUINOL METHYLASE, MITOCHONDRIAL"/>
    <property type="match status" value="1"/>
</dbReference>
<evidence type="ECO:0000256" key="4">
    <source>
        <dbReference type="SAM" id="MobiDB-lite"/>
    </source>
</evidence>
<feature type="compositionally biased region" description="Low complexity" evidence="4">
    <location>
        <begin position="598"/>
        <end position="612"/>
    </location>
</feature>
<feature type="region of interest" description="Disordered" evidence="4">
    <location>
        <begin position="569"/>
        <end position="622"/>
    </location>
</feature>
<keyword evidence="3" id="KW-0949">S-adenosyl-L-methionine</keyword>
<dbReference type="NCBIfam" id="TIGR01934">
    <property type="entry name" value="MenG_MenH_UbiE"/>
    <property type="match status" value="1"/>
</dbReference>
<reference evidence="5" key="1">
    <citation type="journal article" date="2020" name="J Insects Food Feed">
        <title>The yellow mealworm (Tenebrio molitor) genome: a resource for the emerging insects as food and feed industry.</title>
        <authorList>
            <person name="Eriksson T."/>
            <person name="Andere A."/>
            <person name="Kelstrup H."/>
            <person name="Emery V."/>
            <person name="Picard C."/>
        </authorList>
    </citation>
    <scope>NUCLEOTIDE SEQUENCE</scope>
    <source>
        <strain evidence="5">Stoneville</strain>
        <tissue evidence="5">Whole head</tissue>
    </source>
</reference>
<accession>A0A8J6HR38</accession>
<organism evidence="5 6">
    <name type="scientific">Tenebrio molitor</name>
    <name type="common">Yellow mealworm beetle</name>
    <dbReference type="NCBI Taxonomy" id="7067"/>
    <lineage>
        <taxon>Eukaryota</taxon>
        <taxon>Metazoa</taxon>
        <taxon>Ecdysozoa</taxon>
        <taxon>Arthropoda</taxon>
        <taxon>Hexapoda</taxon>
        <taxon>Insecta</taxon>
        <taxon>Pterygota</taxon>
        <taxon>Neoptera</taxon>
        <taxon>Endopterygota</taxon>
        <taxon>Coleoptera</taxon>
        <taxon>Polyphaga</taxon>
        <taxon>Cucujiformia</taxon>
        <taxon>Tenebrionidae</taxon>
        <taxon>Tenebrio</taxon>
    </lineage>
</organism>
<evidence type="ECO:0000313" key="6">
    <source>
        <dbReference type="Proteomes" id="UP000719412"/>
    </source>
</evidence>
<dbReference type="SUPFAM" id="SSF53335">
    <property type="entry name" value="S-adenosyl-L-methionine-dependent methyltransferases"/>
    <property type="match status" value="1"/>
</dbReference>
<evidence type="ECO:0000256" key="2">
    <source>
        <dbReference type="ARBA" id="ARBA00022679"/>
    </source>
</evidence>
<dbReference type="Proteomes" id="UP000719412">
    <property type="component" value="Unassembled WGS sequence"/>
</dbReference>
<keyword evidence="1" id="KW-0489">Methyltransferase</keyword>
<proteinExistence type="predicted"/>
<sequence length="654" mass="73885">MPLPPQPILTRWGTWLQAAMFYSEHFDSIKENNSYQKFLAKMFLRNNIFNTTHNTNVDEKPNADESKQTIFTNAALDYDKLNDFASLGMHRIWRKTFIDRLGPTSNTKLIDMAGGTGATTIRLLEYIKNHNLENYHVTVCDINEQMLEICKAKVTNYDPSLITLVTADGENAPFENDSFDVYTISFGLRCCPNKEKMLKEAYRILQPGGKFFCLECSNGNNILVQGFFNMYRSYVLPVMGRMLGHHAILDYLVESTKEFPDKILVKRPEFISTFLFVCLYLVGRITMEAGRRRGRGRMPRPRTRTPANPRNRAGPREDDTTIALLRKQQEIMAQMVEQQQRTNRVIELLATRLVQVPAVRAPTPPPTTGGSRRATTYSREPSQKPRIGVAMATSAAEFLEEYERYSMQAQVPPEKKLSEAIRCLRQTAARWAKFHQGSDKAFQNFMEQVTQLRTLTQTIPECVMVEDLMRLFPENISLLFKSEKPRGQEALDFLEQQSILHTPKRPTPQAPPQMMVSSVAIGETEEAFSPFSVPPPGHQSGNDGKACIIEEHESALNVLFHVPRSSGASSRAATPCPVAPSMEQPQLNPFLGATPCSRPKQQQHQRYYPPQRNNQPENHSTPGICKLRHLLKASTVTSTSSVPKNLGGVCSDPV</sequence>
<dbReference type="AlphaFoldDB" id="A0A8J6HR38"/>
<protein>
    <recommendedName>
        <fullName evidence="7">Ubiquinone biosynthesis methyltransferase COQ5</fullName>
    </recommendedName>
</protein>
<dbReference type="GO" id="GO:0032259">
    <property type="term" value="P:methylation"/>
    <property type="evidence" value="ECO:0007669"/>
    <property type="project" value="UniProtKB-KW"/>
</dbReference>